<dbReference type="InterPro" id="IPR011467">
    <property type="entry name" value="DUF1573"/>
</dbReference>
<dbReference type="PANTHER" id="PTHR37833:SF1">
    <property type="entry name" value="SIGNAL PEPTIDE PROTEIN"/>
    <property type="match status" value="1"/>
</dbReference>
<name>A0A1I7GE05_9BACT</name>
<dbReference type="InterPro" id="IPR013783">
    <property type="entry name" value="Ig-like_fold"/>
</dbReference>
<keyword evidence="1" id="KW-0732">Signal</keyword>
<evidence type="ECO:0008006" key="4">
    <source>
        <dbReference type="Google" id="ProtNLM"/>
    </source>
</evidence>
<evidence type="ECO:0000256" key="1">
    <source>
        <dbReference type="SAM" id="SignalP"/>
    </source>
</evidence>
<dbReference type="Proteomes" id="UP000182491">
    <property type="component" value="Unassembled WGS sequence"/>
</dbReference>
<evidence type="ECO:0000313" key="3">
    <source>
        <dbReference type="Proteomes" id="UP000182491"/>
    </source>
</evidence>
<dbReference type="PANTHER" id="PTHR37833">
    <property type="entry name" value="LIPOPROTEIN-RELATED"/>
    <property type="match status" value="1"/>
</dbReference>
<reference evidence="3" key="1">
    <citation type="submission" date="2016-10" db="EMBL/GenBank/DDBJ databases">
        <authorList>
            <person name="Varghese N."/>
        </authorList>
    </citation>
    <scope>NUCLEOTIDE SEQUENCE [LARGE SCALE GENOMIC DNA]</scope>
    <source>
        <strain evidence="3">DSM 18820</strain>
    </source>
</reference>
<keyword evidence="3" id="KW-1185">Reference proteome</keyword>
<dbReference type="OrthoDB" id="826619at2"/>
<dbReference type="Gene3D" id="2.60.40.10">
    <property type="entry name" value="Immunoglobulins"/>
    <property type="match status" value="2"/>
</dbReference>
<dbReference type="RefSeq" id="WP_068836295.1">
    <property type="nucleotide sequence ID" value="NZ_BMXC01000001.1"/>
</dbReference>
<feature type="chain" id="PRO_5010217036" description="DUF1573 domain-containing protein" evidence="1">
    <location>
        <begin position="23"/>
        <end position="260"/>
    </location>
</feature>
<dbReference type="STRING" id="388950.GCA_001611675_00044"/>
<dbReference type="EMBL" id="FPCA01000001">
    <property type="protein sequence ID" value="SFU46684.1"/>
    <property type="molecule type" value="Genomic_DNA"/>
</dbReference>
<proteinExistence type="predicted"/>
<accession>A0A1I7GE05</accession>
<gene>
    <name evidence="2" type="ORF">SAMN04487941_0945</name>
</gene>
<organism evidence="2 3">
    <name type="scientific">Pontibacter akesuensis</name>
    <dbReference type="NCBI Taxonomy" id="388950"/>
    <lineage>
        <taxon>Bacteria</taxon>
        <taxon>Pseudomonadati</taxon>
        <taxon>Bacteroidota</taxon>
        <taxon>Cytophagia</taxon>
        <taxon>Cytophagales</taxon>
        <taxon>Hymenobacteraceae</taxon>
        <taxon>Pontibacter</taxon>
    </lineage>
</organism>
<feature type="signal peptide" evidence="1">
    <location>
        <begin position="1"/>
        <end position="22"/>
    </location>
</feature>
<evidence type="ECO:0000313" key="2">
    <source>
        <dbReference type="EMBL" id="SFU46684.1"/>
    </source>
</evidence>
<protein>
    <recommendedName>
        <fullName evidence="4">DUF1573 domain-containing protein</fullName>
    </recommendedName>
</protein>
<sequence>MIKKLYFLSLLFLIFVRFTANAQGELQFEKEVHDFGTIAEGTQVSYVFRVKNIGNEPVIISGVQPSCGCTTPTWTKEPILPGKIGTIKAEYNSAGRPGAFNKSINVVSNAATQNRILYIKGEVGPKDLNLSYTPEQKALSPRLAVGSTNYSFGKLEKGQKVVAKFRIRNNGRQPLIIQGVKSACNCVIYRTSVPEIKAGEIATLELRYDAAVLGEQKEIVTVLSNDIVMPGLKLTLRADVVEPKAAKDIVREGATPKPYR</sequence>
<dbReference type="AlphaFoldDB" id="A0A1I7GE05"/>
<dbReference type="Pfam" id="PF07610">
    <property type="entry name" value="DUF1573"/>
    <property type="match status" value="2"/>
</dbReference>